<protein>
    <submittedName>
        <fullName evidence="1">Uncharacterized protein</fullName>
    </submittedName>
</protein>
<organism evidence="1 2">
    <name type="scientific">Rossellomorea aquimaris</name>
    <dbReference type="NCBI Taxonomy" id="189382"/>
    <lineage>
        <taxon>Bacteria</taxon>
        <taxon>Bacillati</taxon>
        <taxon>Bacillota</taxon>
        <taxon>Bacilli</taxon>
        <taxon>Bacillales</taxon>
        <taxon>Bacillaceae</taxon>
        <taxon>Rossellomorea</taxon>
    </lineage>
</organism>
<dbReference type="OrthoDB" id="2874332at2"/>
<dbReference type="Proteomes" id="UP000252118">
    <property type="component" value="Unassembled WGS sequence"/>
</dbReference>
<evidence type="ECO:0000313" key="2">
    <source>
        <dbReference type="Proteomes" id="UP000252118"/>
    </source>
</evidence>
<reference evidence="1 2" key="1">
    <citation type="submission" date="2018-06" db="EMBL/GenBank/DDBJ databases">
        <title>Freshwater and sediment microbial communities from various areas in North America, analyzing microbe dynamics in response to fracking.</title>
        <authorList>
            <person name="Lamendella R."/>
        </authorList>
    </citation>
    <scope>NUCLEOTIDE SEQUENCE [LARGE SCALE GENOMIC DNA]</scope>
    <source>
        <strain evidence="1 2">97B</strain>
    </source>
</reference>
<dbReference type="EMBL" id="QNRJ01000012">
    <property type="protein sequence ID" value="RBP02741.1"/>
    <property type="molecule type" value="Genomic_DNA"/>
</dbReference>
<sequence length="112" mass="13103">MEEVLSQILSRLDSMDEGQKQIMRDLVEVKQEQAEMRQEQGTMREGLNSVKQNLTIVMNEQTEMRKEVAFYYGSLMKKLDETRMELSSEIKHVSTIQKQHQNVLGIINDNQN</sequence>
<accession>A0A366EK18</accession>
<dbReference type="AlphaFoldDB" id="A0A366EK18"/>
<evidence type="ECO:0000313" key="1">
    <source>
        <dbReference type="EMBL" id="RBP02741.1"/>
    </source>
</evidence>
<name>A0A366EK18_9BACI</name>
<dbReference type="RefSeq" id="WP_113970392.1">
    <property type="nucleotide sequence ID" value="NZ_QNRJ01000012.1"/>
</dbReference>
<comment type="caution">
    <text evidence="1">The sequence shown here is derived from an EMBL/GenBank/DDBJ whole genome shotgun (WGS) entry which is preliminary data.</text>
</comment>
<proteinExistence type="predicted"/>
<gene>
    <name evidence="1" type="ORF">DET59_11225</name>
</gene>